<protein>
    <submittedName>
        <fullName evidence="4">MarR family transcriptional regulator</fullName>
    </submittedName>
</protein>
<evidence type="ECO:0000259" key="1">
    <source>
        <dbReference type="PROSITE" id="PS50921"/>
    </source>
</evidence>
<dbReference type="PANTHER" id="PTHR33164:SF99">
    <property type="entry name" value="MARR FAMILY REGULATORY PROTEIN"/>
    <property type="match status" value="1"/>
</dbReference>
<evidence type="ECO:0000313" key="4">
    <source>
        <dbReference type="EMBL" id="WLF51427.1"/>
    </source>
</evidence>
<dbReference type="GO" id="GO:0006950">
    <property type="term" value="P:response to stress"/>
    <property type="evidence" value="ECO:0007669"/>
    <property type="project" value="TreeGrafter"/>
</dbReference>
<dbReference type="Pfam" id="PF03861">
    <property type="entry name" value="ANTAR"/>
    <property type="match status" value="1"/>
</dbReference>
<dbReference type="InterPro" id="IPR039422">
    <property type="entry name" value="MarR/SlyA-like"/>
</dbReference>
<dbReference type="RefSeq" id="WP_269591924.1">
    <property type="nucleotide sequence ID" value="NZ_CP130954.1"/>
</dbReference>
<evidence type="ECO:0000313" key="6">
    <source>
        <dbReference type="Proteomes" id="UP001231166"/>
    </source>
</evidence>
<dbReference type="EMBL" id="JAPWIS010000017">
    <property type="protein sequence ID" value="MCZ4587571.1"/>
    <property type="molecule type" value="Genomic_DNA"/>
</dbReference>
<dbReference type="SUPFAM" id="SSF46785">
    <property type="entry name" value="Winged helix' DNA-binding domain"/>
    <property type="match status" value="1"/>
</dbReference>
<dbReference type="PROSITE" id="PS50995">
    <property type="entry name" value="HTH_MARR_2"/>
    <property type="match status" value="1"/>
</dbReference>
<dbReference type="AlphaFoldDB" id="A0AAX3YTG3"/>
<dbReference type="PROSITE" id="PS50921">
    <property type="entry name" value="ANTAR"/>
    <property type="match status" value="1"/>
</dbReference>
<keyword evidence="5" id="KW-1185">Reference proteome</keyword>
<reference evidence="3" key="1">
    <citation type="submission" date="2022-12" db="EMBL/GenBank/DDBJ databases">
        <authorList>
            <person name="Krivoruchko A.V."/>
            <person name="Elkin A."/>
        </authorList>
    </citation>
    <scope>NUCLEOTIDE SEQUENCE</scope>
    <source>
        <strain evidence="3">IEGM 249</strain>
    </source>
</reference>
<accession>A0AAX3YTG3</accession>
<proteinExistence type="predicted"/>
<dbReference type="InterPro" id="IPR036390">
    <property type="entry name" value="WH_DNA-bd_sf"/>
</dbReference>
<dbReference type="SMART" id="SM00347">
    <property type="entry name" value="HTH_MARR"/>
    <property type="match status" value="1"/>
</dbReference>
<geneLocation type="plasmid" evidence="4 6">
    <name>pRho-VOC14-C342</name>
</geneLocation>
<keyword evidence="4" id="KW-0614">Plasmid</keyword>
<dbReference type="Proteomes" id="UP001066327">
    <property type="component" value="Unassembled WGS sequence"/>
</dbReference>
<reference evidence="4" key="2">
    <citation type="submission" date="2023-07" db="EMBL/GenBank/DDBJ databases">
        <title>Genomic analysis of Rhodococcus opacus VOC-14 with glycol ethers degradation activity.</title>
        <authorList>
            <person name="Narkevich D.A."/>
            <person name="Hlushen A.M."/>
            <person name="Akhremchuk A.E."/>
            <person name="Sikolenko M.A."/>
            <person name="Valentovich L.N."/>
        </authorList>
    </citation>
    <scope>NUCLEOTIDE SEQUENCE</scope>
    <source>
        <strain evidence="4">VOC-14</strain>
        <plasmid evidence="4">pRho-VOC14-C342</plasmid>
    </source>
</reference>
<evidence type="ECO:0000313" key="3">
    <source>
        <dbReference type="EMBL" id="MCZ4587571.1"/>
    </source>
</evidence>
<feature type="domain" description="ANTAR" evidence="1">
    <location>
        <begin position="139"/>
        <end position="200"/>
    </location>
</feature>
<dbReference type="Pfam" id="PF12802">
    <property type="entry name" value="MarR_2"/>
    <property type="match status" value="1"/>
</dbReference>
<dbReference type="SMART" id="SM01012">
    <property type="entry name" value="ANTAR"/>
    <property type="match status" value="1"/>
</dbReference>
<dbReference type="Proteomes" id="UP001231166">
    <property type="component" value="Plasmid pRho-VOC14-C342"/>
</dbReference>
<name>A0AAX3YTG3_RHOOP</name>
<dbReference type="GO" id="GO:0003723">
    <property type="term" value="F:RNA binding"/>
    <property type="evidence" value="ECO:0007669"/>
    <property type="project" value="InterPro"/>
</dbReference>
<dbReference type="EMBL" id="CP130954">
    <property type="protein sequence ID" value="WLF51427.1"/>
    <property type="molecule type" value="Genomic_DNA"/>
</dbReference>
<evidence type="ECO:0000313" key="5">
    <source>
        <dbReference type="Proteomes" id="UP001066327"/>
    </source>
</evidence>
<dbReference type="InterPro" id="IPR005561">
    <property type="entry name" value="ANTAR"/>
</dbReference>
<dbReference type="InterPro" id="IPR036388">
    <property type="entry name" value="WH-like_DNA-bd_sf"/>
</dbReference>
<dbReference type="Gene3D" id="1.10.10.10">
    <property type="entry name" value="Winged helix-like DNA-binding domain superfamily/Winged helix DNA-binding domain"/>
    <property type="match status" value="2"/>
</dbReference>
<evidence type="ECO:0000259" key="2">
    <source>
        <dbReference type="PROSITE" id="PS50995"/>
    </source>
</evidence>
<feature type="domain" description="HTH marR-type" evidence="2">
    <location>
        <begin position="6"/>
        <end position="139"/>
    </location>
</feature>
<organism evidence="4 6">
    <name type="scientific">Rhodococcus opacus</name>
    <name type="common">Nocardia opaca</name>
    <dbReference type="NCBI Taxonomy" id="37919"/>
    <lineage>
        <taxon>Bacteria</taxon>
        <taxon>Bacillati</taxon>
        <taxon>Actinomycetota</taxon>
        <taxon>Actinomycetes</taxon>
        <taxon>Mycobacteriales</taxon>
        <taxon>Nocardiaceae</taxon>
        <taxon>Rhodococcus</taxon>
    </lineage>
</organism>
<sequence>MNTRLHSDIGFLLSCASGRIVRGTNAALAPTGLRARAYAILLLICEHPAGLTQRVIAESLDLDPSQIVALVRDLEHKGLVTRTMHPTDRRNNLICSTKQGRRVLGTAAQLTASFYTDTLAHLSPRHTSTLRRTLTAIVLDDDPGEHLEYCAPDSPLSVVERAVGALMLVYGIPAGPAFDLVVRRAQDTDAALGAVAEQIVARSAPSAATVTAVRREFDPLRIPDDSGSERKDTRR</sequence>
<dbReference type="PANTHER" id="PTHR33164">
    <property type="entry name" value="TRANSCRIPTIONAL REGULATOR, MARR FAMILY"/>
    <property type="match status" value="1"/>
</dbReference>
<gene>
    <name evidence="3" type="ORF">O4328_28450</name>
    <name evidence="4" type="ORF">Q5707_37805</name>
</gene>
<dbReference type="GO" id="GO:0003700">
    <property type="term" value="F:DNA-binding transcription factor activity"/>
    <property type="evidence" value="ECO:0007669"/>
    <property type="project" value="InterPro"/>
</dbReference>
<dbReference type="InterPro" id="IPR000835">
    <property type="entry name" value="HTH_MarR-typ"/>
</dbReference>